<reference evidence="1" key="1">
    <citation type="submission" date="2022-07" db="EMBL/GenBank/DDBJ databases">
        <title>Phylogenomic reconstructions and comparative analyses of Kickxellomycotina fungi.</title>
        <authorList>
            <person name="Reynolds N.K."/>
            <person name="Stajich J.E."/>
            <person name="Barry K."/>
            <person name="Grigoriev I.V."/>
            <person name="Crous P."/>
            <person name="Smith M.E."/>
        </authorList>
    </citation>
    <scope>NUCLEOTIDE SEQUENCE</scope>
    <source>
        <strain evidence="1">BCRC 34780</strain>
    </source>
</reference>
<keyword evidence="2" id="KW-1185">Reference proteome</keyword>
<sequence length="655" mass="70287">LVRMYMDHVSAAVAAAAAGHDESTGCDTDGSPRRPQRGARSKPRGRGRDKPNLNHLLNFSLPVRLPPPTPVRPRRHAAGAVDERAAAASRAAFINANFRFVLKPVHWPALMAVACRPDMALRAEWIERAVVPTAAAAANCPICLSSPAAARITKCGHLYCLPCILRHLSYGDSADESPKKCPVCWCSISADSLLPVHMWTTHYDAACPRLPPRRGPGAAAAARNVVRMRLMRRRRGSTVCLPRASVPPACAADPVDAAHFPWTFTDDALPFAKALLAAEDYCADEYRREIRELQRVRDDEEPDSEPRLFTEAALMTVEAALDAARTPAADWRRLEEQARAAQLAPPRNSATSEETRAEPPGSSGASGHAADEEETDSDSDDVYYIYQADDGQHIYMHPLHMRILAHDRGGYAALPDSIEIKPRYAVESVITDEVRRRFRFLDHLPLRCEITVVEPELRGVVARASSDKFRTQLAHHDRQHAARARSAAADEARAEMVAAAAAATAAAIQAAEACGSPAYCALPAASLAADRPDISGFPALGEPASPASGNSSRAADRRNGPAWPRQPSGAPGGGGTVHGDIWARFERAADSANGGGSGYGSDHDADRGDDPEDCSIPVKNPTAPAVAPQGSDKKKRGANKGPKLMLSGASTRRSR</sequence>
<accession>A0ACC1KWQ7</accession>
<proteinExistence type="predicted"/>
<dbReference type="Proteomes" id="UP001140087">
    <property type="component" value="Unassembled WGS sequence"/>
</dbReference>
<gene>
    <name evidence="1" type="ORF">H4R21_004610</name>
</gene>
<protein>
    <submittedName>
        <fullName evidence="1">Uncharacterized protein</fullName>
    </submittedName>
</protein>
<comment type="caution">
    <text evidence="1">The sequence shown here is derived from an EMBL/GenBank/DDBJ whole genome shotgun (WGS) entry which is preliminary data.</text>
</comment>
<organism evidence="1 2">
    <name type="scientific">Coemansia helicoidea</name>
    <dbReference type="NCBI Taxonomy" id="1286919"/>
    <lineage>
        <taxon>Eukaryota</taxon>
        <taxon>Fungi</taxon>
        <taxon>Fungi incertae sedis</taxon>
        <taxon>Zoopagomycota</taxon>
        <taxon>Kickxellomycotina</taxon>
        <taxon>Kickxellomycetes</taxon>
        <taxon>Kickxellales</taxon>
        <taxon>Kickxellaceae</taxon>
        <taxon>Coemansia</taxon>
    </lineage>
</organism>
<evidence type="ECO:0000313" key="2">
    <source>
        <dbReference type="Proteomes" id="UP001140087"/>
    </source>
</evidence>
<feature type="non-terminal residue" evidence="1">
    <location>
        <position position="1"/>
    </location>
</feature>
<dbReference type="EMBL" id="JANBUN010001795">
    <property type="protein sequence ID" value="KAJ2796700.1"/>
    <property type="molecule type" value="Genomic_DNA"/>
</dbReference>
<evidence type="ECO:0000313" key="1">
    <source>
        <dbReference type="EMBL" id="KAJ2796700.1"/>
    </source>
</evidence>
<name>A0ACC1KWQ7_9FUNG</name>